<dbReference type="PANTHER" id="PTHR43346">
    <property type="entry name" value="LIGAND BINDING DOMAIN PROTEIN, PUTATIVE (AFU_ORTHOLOGUE AFUA_6G14370)-RELATED"/>
    <property type="match status" value="1"/>
</dbReference>
<dbReference type="InterPro" id="IPR014710">
    <property type="entry name" value="RmlC-like_jellyroll"/>
</dbReference>
<keyword evidence="5" id="KW-1185">Reference proteome</keyword>
<evidence type="ECO:0000313" key="6">
    <source>
        <dbReference type="Proteomes" id="UP000546252"/>
    </source>
</evidence>
<dbReference type="Proteomes" id="UP000546252">
    <property type="component" value="Unassembled WGS sequence"/>
</dbReference>
<evidence type="ECO:0000313" key="4">
    <source>
        <dbReference type="EMBL" id="MBA8922370.1"/>
    </source>
</evidence>
<sequence>MTEKHFALGGNVEHFTIADIAKENSNFRKTIWTGEHAQIVLMTVPAGGEIGDEVHENTDQILTFISGSGEADLNGESHPIEAGDQCAVPAGAQHNFRNTGDEPLVLYTVYSPPEHAADAQYATKAEADAAEASGEDAPPQA</sequence>
<gene>
    <name evidence="3" type="ORF">AVL63_12910</name>
    <name evidence="4" type="ORF">HNR24_002303</name>
</gene>
<evidence type="ECO:0000256" key="1">
    <source>
        <dbReference type="SAM" id="MobiDB-lite"/>
    </source>
</evidence>
<dbReference type="GO" id="GO:0016853">
    <property type="term" value="F:isomerase activity"/>
    <property type="evidence" value="ECO:0007669"/>
    <property type="project" value="UniProtKB-KW"/>
</dbReference>
<reference evidence="4 6" key="3">
    <citation type="submission" date="2020-08" db="EMBL/GenBank/DDBJ databases">
        <title>Sequencing the genomes of 1000 actinobacteria strains.</title>
        <authorList>
            <person name="Klenk H.-P."/>
        </authorList>
    </citation>
    <scope>NUCLEOTIDE SEQUENCE [LARGE SCALE GENOMIC DNA]</scope>
    <source>
        <strain evidence="4 6">DSM 19081</strain>
    </source>
</reference>
<feature type="region of interest" description="Disordered" evidence="1">
    <location>
        <begin position="121"/>
        <end position="141"/>
    </location>
</feature>
<dbReference type="OrthoDB" id="3231985at2"/>
<dbReference type="AlphaFoldDB" id="A0A0W8IC79"/>
<name>A0A0W8IC79_9MICC</name>
<reference evidence="5" key="2">
    <citation type="submission" date="2015-12" db="EMBL/GenBank/DDBJ databases">
        <authorList>
            <person name="Nair G.R."/>
            <person name="Kaur G."/>
            <person name="Mayilraj S."/>
        </authorList>
    </citation>
    <scope>NUCLEOTIDE SEQUENCE [LARGE SCALE GENOMIC DNA]</scope>
    <source>
        <strain evidence="5">CD08_7</strain>
    </source>
</reference>
<dbReference type="InterPro" id="IPR052538">
    <property type="entry name" value="Flavonoid_dioxygenase-like"/>
</dbReference>
<reference evidence="3" key="1">
    <citation type="submission" date="2015-12" db="EMBL/GenBank/DDBJ databases">
        <authorList>
            <person name="Shamseldin A."/>
            <person name="Moawad H."/>
            <person name="Abd El-Rahim W.M."/>
            <person name="Sadowsky M.J."/>
        </authorList>
    </citation>
    <scope>NUCLEOTIDE SEQUENCE [LARGE SCALE GENOMIC DNA]</scope>
    <source>
        <strain evidence="3">CD08_7</strain>
    </source>
</reference>
<feature type="domain" description="Cupin type-2" evidence="2">
    <location>
        <begin position="41"/>
        <end position="110"/>
    </location>
</feature>
<comment type="caution">
    <text evidence="3">The sequence shown here is derived from an EMBL/GenBank/DDBJ whole genome shotgun (WGS) entry which is preliminary data.</text>
</comment>
<dbReference type="InterPro" id="IPR011051">
    <property type="entry name" value="RmlC_Cupin_sf"/>
</dbReference>
<keyword evidence="4" id="KW-0413">Isomerase</keyword>
<dbReference type="Proteomes" id="UP000054023">
    <property type="component" value="Unassembled WGS sequence"/>
</dbReference>
<dbReference type="STRING" id="317018.AVL63_12910"/>
<dbReference type="CDD" id="cd02223">
    <property type="entry name" value="cupin_Bh2720-like"/>
    <property type="match status" value="1"/>
</dbReference>
<evidence type="ECO:0000259" key="2">
    <source>
        <dbReference type="Pfam" id="PF07883"/>
    </source>
</evidence>
<dbReference type="Pfam" id="PF07883">
    <property type="entry name" value="Cupin_2"/>
    <property type="match status" value="1"/>
</dbReference>
<dbReference type="Gene3D" id="2.60.120.10">
    <property type="entry name" value="Jelly Rolls"/>
    <property type="match status" value="1"/>
</dbReference>
<dbReference type="SUPFAM" id="SSF51182">
    <property type="entry name" value="RmlC-like cupins"/>
    <property type="match status" value="1"/>
</dbReference>
<dbReference type="EMBL" id="JACJIH010000001">
    <property type="protein sequence ID" value="MBA8922370.1"/>
    <property type="molecule type" value="Genomic_DNA"/>
</dbReference>
<dbReference type="EMBL" id="LQBM01000005">
    <property type="protein sequence ID" value="KUG57543.1"/>
    <property type="molecule type" value="Genomic_DNA"/>
</dbReference>
<dbReference type="PANTHER" id="PTHR43346:SF1">
    <property type="entry name" value="QUERCETIN 2,3-DIOXYGENASE-RELATED"/>
    <property type="match status" value="1"/>
</dbReference>
<accession>A0A0W8IC79</accession>
<dbReference type="InterPro" id="IPR013096">
    <property type="entry name" value="Cupin_2"/>
</dbReference>
<proteinExistence type="predicted"/>
<protein>
    <submittedName>
        <fullName evidence="3 4">Cupin</fullName>
    </submittedName>
</protein>
<evidence type="ECO:0000313" key="3">
    <source>
        <dbReference type="EMBL" id="KUG57543.1"/>
    </source>
</evidence>
<organism evidence="3 5">
    <name type="scientific">Nesterenkonia jeotgali</name>
    <dbReference type="NCBI Taxonomy" id="317018"/>
    <lineage>
        <taxon>Bacteria</taxon>
        <taxon>Bacillati</taxon>
        <taxon>Actinomycetota</taxon>
        <taxon>Actinomycetes</taxon>
        <taxon>Micrococcales</taxon>
        <taxon>Micrococcaceae</taxon>
        <taxon>Nesterenkonia</taxon>
    </lineage>
</organism>
<evidence type="ECO:0000313" key="5">
    <source>
        <dbReference type="Proteomes" id="UP000054023"/>
    </source>
</evidence>
<dbReference type="RefSeq" id="WP_058889562.1">
    <property type="nucleotide sequence ID" value="NZ_BAAAKT010000004.1"/>
</dbReference>